<organism evidence="3">
    <name type="scientific">Puccinia triticina (isolate 1-1 / race 1 (BBBD))</name>
    <name type="common">Brown leaf rust fungus</name>
    <dbReference type="NCBI Taxonomy" id="630390"/>
    <lineage>
        <taxon>Eukaryota</taxon>
        <taxon>Fungi</taxon>
        <taxon>Dikarya</taxon>
        <taxon>Basidiomycota</taxon>
        <taxon>Pucciniomycotina</taxon>
        <taxon>Pucciniomycetes</taxon>
        <taxon>Pucciniales</taxon>
        <taxon>Pucciniaceae</taxon>
        <taxon>Puccinia</taxon>
    </lineage>
</organism>
<dbReference type="EnsemblFungi" id="PTTG_02013-t43_1">
    <property type="protein sequence ID" value="PTTG_02013-t43_1-p1"/>
    <property type="gene ID" value="PTTG_02013"/>
</dbReference>
<evidence type="ECO:0000313" key="4">
    <source>
        <dbReference type="EnsemblFungi" id="PTTG_02013-t43_1-p1"/>
    </source>
</evidence>
<reference evidence="4 5" key="3">
    <citation type="journal article" date="2017" name="G3 (Bethesda)">
        <title>Comparative analysis highlights variable genome content of wheat rusts and divergence of the mating loci.</title>
        <authorList>
            <person name="Cuomo C.A."/>
            <person name="Bakkeren G."/>
            <person name="Khalil H.B."/>
            <person name="Panwar V."/>
            <person name="Joly D."/>
            <person name="Linning R."/>
            <person name="Sakthikumar S."/>
            <person name="Song X."/>
            <person name="Adiconis X."/>
            <person name="Fan L."/>
            <person name="Goldberg J.M."/>
            <person name="Levin J.Z."/>
            <person name="Young S."/>
            <person name="Zeng Q."/>
            <person name="Anikster Y."/>
            <person name="Bruce M."/>
            <person name="Wang M."/>
            <person name="Yin C."/>
            <person name="McCallum B."/>
            <person name="Szabo L.J."/>
            <person name="Hulbert S."/>
            <person name="Chen X."/>
            <person name="Fellers J.P."/>
        </authorList>
    </citation>
    <scope>NUCLEOTIDE SEQUENCE</scope>
    <source>
        <strain evidence="4">isolate 1-1 / race 1 (BBBD)</strain>
        <strain evidence="5">Isolate 1-1 / race 1 (BBBD)</strain>
    </source>
</reference>
<feature type="region of interest" description="Disordered" evidence="1">
    <location>
        <begin position="150"/>
        <end position="212"/>
    </location>
</feature>
<reference evidence="3" key="2">
    <citation type="submission" date="2016-05" db="EMBL/GenBank/DDBJ databases">
        <title>Comparative analysis highlights variable genome content of wheat rusts and divergence of the mating loci.</title>
        <authorList>
            <person name="Cuomo C.A."/>
            <person name="Bakkeren G."/>
            <person name="Szabo L."/>
            <person name="Khalil H."/>
            <person name="Joly D."/>
            <person name="Goldberg J."/>
            <person name="Young S."/>
            <person name="Zeng Q."/>
            <person name="Fellers J."/>
        </authorList>
    </citation>
    <scope>NUCLEOTIDE SEQUENCE [LARGE SCALE GENOMIC DNA]</scope>
    <source>
        <strain evidence="3">1-1 BBBD Race 1</strain>
    </source>
</reference>
<feature type="compositionally biased region" description="Basic and acidic residues" evidence="1">
    <location>
        <begin position="183"/>
        <end position="212"/>
    </location>
</feature>
<dbReference type="EMBL" id="ADAS02000026">
    <property type="protein sequence ID" value="OAV95769.1"/>
    <property type="molecule type" value="Genomic_DNA"/>
</dbReference>
<protein>
    <recommendedName>
        <fullName evidence="6">Secreted protein</fullName>
    </recommendedName>
</protein>
<dbReference type="OrthoDB" id="2499932at2759"/>
<reference evidence="3" key="1">
    <citation type="submission" date="2009-11" db="EMBL/GenBank/DDBJ databases">
        <authorList>
            <consortium name="The Broad Institute Genome Sequencing Platform"/>
            <person name="Ward D."/>
            <person name="Feldgarden M."/>
            <person name="Earl A."/>
            <person name="Young S.K."/>
            <person name="Zeng Q."/>
            <person name="Koehrsen M."/>
            <person name="Alvarado L."/>
            <person name="Berlin A."/>
            <person name="Bochicchio J."/>
            <person name="Borenstein D."/>
            <person name="Chapman S.B."/>
            <person name="Chen Z."/>
            <person name="Engels R."/>
            <person name="Freedman E."/>
            <person name="Gellesch M."/>
            <person name="Goldberg J."/>
            <person name="Griggs A."/>
            <person name="Gujja S."/>
            <person name="Heilman E."/>
            <person name="Heiman D."/>
            <person name="Hepburn T."/>
            <person name="Howarth C."/>
            <person name="Jen D."/>
            <person name="Larson L."/>
            <person name="Lewis B."/>
            <person name="Mehta T."/>
            <person name="Park D."/>
            <person name="Pearson M."/>
            <person name="Roberts A."/>
            <person name="Saif S."/>
            <person name="Shea T."/>
            <person name="Shenoy N."/>
            <person name="Sisk P."/>
            <person name="Stolte C."/>
            <person name="Sykes S."/>
            <person name="Thomson T."/>
            <person name="Walk T."/>
            <person name="White J."/>
            <person name="Yandava C."/>
            <person name="Izard J."/>
            <person name="Baranova O.V."/>
            <person name="Blanton J.M."/>
            <person name="Tanner A.C."/>
            <person name="Dewhirst F.E."/>
            <person name="Haas B."/>
            <person name="Nusbaum C."/>
            <person name="Birren B."/>
        </authorList>
    </citation>
    <scope>NUCLEOTIDE SEQUENCE [LARGE SCALE GENOMIC DNA]</scope>
    <source>
        <strain evidence="3">1-1 BBBD Race 1</strain>
    </source>
</reference>
<feature type="compositionally biased region" description="Low complexity" evidence="1">
    <location>
        <begin position="150"/>
        <end position="178"/>
    </location>
</feature>
<accession>A0A0C4EMM3</accession>
<reference evidence="4" key="4">
    <citation type="submission" date="2025-05" db="UniProtKB">
        <authorList>
            <consortium name="EnsemblFungi"/>
        </authorList>
    </citation>
    <scope>IDENTIFICATION</scope>
    <source>
        <strain evidence="4">isolate 1-1 / race 1 (BBBD)</strain>
    </source>
</reference>
<feature type="chain" id="PRO_5009386162" description="Secreted protein" evidence="2">
    <location>
        <begin position="23"/>
        <end position="353"/>
    </location>
</feature>
<feature type="signal peptide" evidence="2">
    <location>
        <begin position="1"/>
        <end position="22"/>
    </location>
</feature>
<evidence type="ECO:0000313" key="5">
    <source>
        <dbReference type="Proteomes" id="UP000005240"/>
    </source>
</evidence>
<evidence type="ECO:0000313" key="3">
    <source>
        <dbReference type="EMBL" id="OAV95769.1"/>
    </source>
</evidence>
<dbReference type="AlphaFoldDB" id="A0A0C4EMM3"/>
<evidence type="ECO:0000256" key="2">
    <source>
        <dbReference type="SAM" id="SignalP"/>
    </source>
</evidence>
<feature type="region of interest" description="Disordered" evidence="1">
    <location>
        <begin position="285"/>
        <end position="306"/>
    </location>
</feature>
<dbReference type="Proteomes" id="UP000005240">
    <property type="component" value="Unassembled WGS sequence"/>
</dbReference>
<sequence length="353" mass="39819">MVRLCTLLFLPTTFLLVQRSSAKKYCKGDNRHSGCWMCPESELGQCWQGAVAEIDKLEITQDLKATTEKYCKAFASLAKCWTTGTCCSEYSPLLSAATNFCNLHTWPEHKIAEDELKRIVGLAHYVQDTIWHNDSGVNVPKLAVSVKAYSGSSESDSTPSDSYGAKTDTYTTKSTRYSSSHKKPAEKPHHVDHKGEERKSNEPDDHSHDYDHSQYLDHSQYYDHNHAYSNKQTLNLKQVHSSPELKPHDSLSNNLSTKVILKGTKVHHQAKCAVKATKCQTKTADKYHQARSSKTKKNLSKRVEHPLTKRWSHHNPDLFKRTAVTPEGCGNDFQGVPYPTRVPETVAKVYAEL</sequence>
<proteinExistence type="predicted"/>
<evidence type="ECO:0000256" key="1">
    <source>
        <dbReference type="SAM" id="MobiDB-lite"/>
    </source>
</evidence>
<dbReference type="VEuPathDB" id="FungiDB:PTTG_02013"/>
<gene>
    <name evidence="3" type="ORF">PTTG_02013</name>
</gene>
<evidence type="ECO:0008006" key="6">
    <source>
        <dbReference type="Google" id="ProtNLM"/>
    </source>
</evidence>
<keyword evidence="5" id="KW-1185">Reference proteome</keyword>
<feature type="compositionally biased region" description="Basic residues" evidence="1">
    <location>
        <begin position="289"/>
        <end position="300"/>
    </location>
</feature>
<keyword evidence="2" id="KW-0732">Signal</keyword>
<name>A0A0C4EMM3_PUCT1</name>